<gene>
    <name evidence="4" type="ordered locus">AMED_4692</name>
</gene>
<evidence type="ECO:0000259" key="3">
    <source>
        <dbReference type="Pfam" id="PF08327"/>
    </source>
</evidence>
<evidence type="ECO:0000256" key="1">
    <source>
        <dbReference type="ARBA" id="ARBA00006817"/>
    </source>
</evidence>
<name>A0A0H3DA90_AMYMU</name>
<dbReference type="InterPro" id="IPR013538">
    <property type="entry name" value="ASHA1/2-like_C"/>
</dbReference>
<feature type="region of interest" description="Disordered" evidence="2">
    <location>
        <begin position="123"/>
        <end position="144"/>
    </location>
</feature>
<dbReference type="eggNOG" id="COG3832">
    <property type="taxonomic scope" value="Bacteria"/>
</dbReference>
<dbReference type="InterPro" id="IPR023393">
    <property type="entry name" value="START-like_dom_sf"/>
</dbReference>
<reference evidence="4 5" key="1">
    <citation type="journal article" date="2010" name="Cell Res.">
        <title>Complete genome sequence of the rifamycin SV-producing Amycolatopsis mediterranei U32 revealed its genetic characteristics in phylogeny and metabolism.</title>
        <authorList>
            <person name="Zhao W."/>
            <person name="Zhong Y."/>
            <person name="Yuan H."/>
            <person name="Wang J."/>
            <person name="Zheng H."/>
            <person name="Wang Y."/>
            <person name="Cen X."/>
            <person name="Xu F."/>
            <person name="Bai J."/>
            <person name="Han X."/>
            <person name="Lu G."/>
            <person name="Zhu Y."/>
            <person name="Shao Z."/>
            <person name="Yan H."/>
            <person name="Li C."/>
            <person name="Peng N."/>
            <person name="Zhang Z."/>
            <person name="Zhang Y."/>
            <person name="Lin W."/>
            <person name="Fan Y."/>
            <person name="Qin Z."/>
            <person name="Hu Y."/>
            <person name="Zhu B."/>
            <person name="Wang S."/>
            <person name="Ding X."/>
            <person name="Zhao G.P."/>
        </authorList>
    </citation>
    <scope>NUCLEOTIDE SEQUENCE [LARGE SCALE GENOMIC DNA]</scope>
    <source>
        <strain evidence="5">U-32</strain>
    </source>
</reference>
<dbReference type="CDD" id="cd08900">
    <property type="entry name" value="SRPBCC_CalC_Aha1-like_7"/>
    <property type="match status" value="1"/>
</dbReference>
<dbReference type="AlphaFoldDB" id="A0A0H3DA90"/>
<evidence type="ECO:0000256" key="2">
    <source>
        <dbReference type="SAM" id="MobiDB-lite"/>
    </source>
</evidence>
<dbReference type="GeneID" id="92872409"/>
<comment type="similarity">
    <text evidence="1">Belongs to the AHA1 family.</text>
</comment>
<feature type="domain" description="Activator of Hsp90 ATPase homologue 1/2-like C-terminal" evidence="3">
    <location>
        <begin position="16"/>
        <end position="142"/>
    </location>
</feature>
<accession>A0A0H3DA90</accession>
<evidence type="ECO:0000313" key="5">
    <source>
        <dbReference type="Proteomes" id="UP000000328"/>
    </source>
</evidence>
<proteinExistence type="inferred from homology"/>
<dbReference type="EMBL" id="CP002000">
    <property type="protein sequence ID" value="ADJ46459.1"/>
    <property type="molecule type" value="Genomic_DNA"/>
</dbReference>
<organism evidence="4 5">
    <name type="scientific">Amycolatopsis mediterranei (strain U-32)</name>
    <dbReference type="NCBI Taxonomy" id="749927"/>
    <lineage>
        <taxon>Bacteria</taxon>
        <taxon>Bacillati</taxon>
        <taxon>Actinomycetota</taxon>
        <taxon>Actinomycetes</taxon>
        <taxon>Pseudonocardiales</taxon>
        <taxon>Pseudonocardiaceae</taxon>
        <taxon>Amycolatopsis</taxon>
    </lineage>
</organism>
<evidence type="ECO:0000313" key="4">
    <source>
        <dbReference type="EMBL" id="ADJ46459.1"/>
    </source>
</evidence>
<dbReference type="Pfam" id="PF08327">
    <property type="entry name" value="AHSA1"/>
    <property type="match status" value="1"/>
</dbReference>
<dbReference type="HOGENOM" id="CLU_108923_5_0_11"/>
<dbReference type="Proteomes" id="UP000000328">
    <property type="component" value="Chromosome"/>
</dbReference>
<dbReference type="SUPFAM" id="SSF55961">
    <property type="entry name" value="Bet v1-like"/>
    <property type="match status" value="1"/>
</dbReference>
<protein>
    <submittedName>
        <fullName evidence="4">Activator of HSP90 ATPase</fullName>
    </submittedName>
</protein>
<sequence>MTVLHSTFTLERTYPVPPERVFAAWSDPAAKQRWFVSAGAHELDFRVGGRETVEGRTPAGGALNFTATYHDIVPGERIVFAGTLTGDGKLATVSTTTIELIPEGEGTRLVLTEQDTFLDGAEKPEWREQGTGDWLDRLGKELQP</sequence>
<dbReference type="RefSeq" id="WP_013226527.1">
    <property type="nucleotide sequence ID" value="NC_014318.1"/>
</dbReference>
<dbReference type="KEGG" id="amd:AMED_4692"/>
<dbReference type="OrthoDB" id="9803476at2"/>
<dbReference type="PATRIC" id="fig|749927.5.peg.4853"/>
<dbReference type="Gene3D" id="3.30.530.20">
    <property type="match status" value="1"/>
</dbReference>